<protein>
    <submittedName>
        <fullName evidence="1">Uncharacterized protein</fullName>
    </submittedName>
</protein>
<proteinExistence type="predicted"/>
<accession>A0A2V5H6D9</accession>
<sequence length="207" mass="21825">MSQPTLFASLQTWRPEPASRCPGKSTKIGLRGDLGPAPQPGWSSGMILAAHGPWWFLIFPMPARDGSEPSPRVARLVAFAVAAAAAAGLPSVSETSGIGGSFFQTITVHAVGWNQLYSYVGASIIALSAANSCNYRERPRLGGGGRGFDPVPTVRSTLDLDRGAKRWAGGVKMDSIPPPPGFYYSVFCSSAVSPDPSSGSIYVWLPQ</sequence>
<dbReference type="AlphaFoldDB" id="A0A2V5H6D9"/>
<evidence type="ECO:0000313" key="2">
    <source>
        <dbReference type="Proteomes" id="UP000249829"/>
    </source>
</evidence>
<dbReference type="EMBL" id="KZ825131">
    <property type="protein sequence ID" value="PYI19795.1"/>
    <property type="molecule type" value="Genomic_DNA"/>
</dbReference>
<organism evidence="1 2">
    <name type="scientific">Aspergillus violaceofuscus (strain CBS 115571)</name>
    <dbReference type="NCBI Taxonomy" id="1450538"/>
    <lineage>
        <taxon>Eukaryota</taxon>
        <taxon>Fungi</taxon>
        <taxon>Dikarya</taxon>
        <taxon>Ascomycota</taxon>
        <taxon>Pezizomycotina</taxon>
        <taxon>Eurotiomycetes</taxon>
        <taxon>Eurotiomycetidae</taxon>
        <taxon>Eurotiales</taxon>
        <taxon>Aspergillaceae</taxon>
        <taxon>Aspergillus</taxon>
    </lineage>
</organism>
<evidence type="ECO:0000313" key="1">
    <source>
        <dbReference type="EMBL" id="PYI19795.1"/>
    </source>
</evidence>
<reference evidence="1 2" key="1">
    <citation type="submission" date="2018-02" db="EMBL/GenBank/DDBJ databases">
        <title>The genomes of Aspergillus section Nigri reveals drivers in fungal speciation.</title>
        <authorList>
            <consortium name="DOE Joint Genome Institute"/>
            <person name="Vesth T.C."/>
            <person name="Nybo J."/>
            <person name="Theobald S."/>
            <person name="Brandl J."/>
            <person name="Frisvad J.C."/>
            <person name="Nielsen K.F."/>
            <person name="Lyhne E.K."/>
            <person name="Kogle M.E."/>
            <person name="Kuo A."/>
            <person name="Riley R."/>
            <person name="Clum A."/>
            <person name="Nolan M."/>
            <person name="Lipzen A."/>
            <person name="Salamov A."/>
            <person name="Henrissat B."/>
            <person name="Wiebenga A."/>
            <person name="De vries R.P."/>
            <person name="Grigoriev I.V."/>
            <person name="Mortensen U.H."/>
            <person name="Andersen M.R."/>
            <person name="Baker S.E."/>
        </authorList>
    </citation>
    <scope>NUCLEOTIDE SEQUENCE [LARGE SCALE GENOMIC DNA]</scope>
    <source>
        <strain evidence="1 2">CBS 115571</strain>
    </source>
</reference>
<name>A0A2V5H6D9_ASPV1</name>
<gene>
    <name evidence="1" type="ORF">BO99DRAFT_473383</name>
</gene>
<dbReference type="Proteomes" id="UP000249829">
    <property type="component" value="Unassembled WGS sequence"/>
</dbReference>
<keyword evidence="2" id="KW-1185">Reference proteome</keyword>